<evidence type="ECO:0000313" key="2">
    <source>
        <dbReference type="Proteomes" id="UP000718593"/>
    </source>
</evidence>
<dbReference type="Proteomes" id="UP000718593">
    <property type="component" value="Unassembled WGS sequence"/>
</dbReference>
<accession>A0A930BUT1</accession>
<dbReference type="EMBL" id="JABZMI010000458">
    <property type="protein sequence ID" value="MBF1166444.1"/>
    <property type="molecule type" value="Genomic_DNA"/>
</dbReference>
<dbReference type="SUPFAM" id="SSF53098">
    <property type="entry name" value="Ribonuclease H-like"/>
    <property type="match status" value="1"/>
</dbReference>
<dbReference type="RefSeq" id="WP_027458187.1">
    <property type="nucleotide sequence ID" value="NZ_JARBJQ010000019.1"/>
</dbReference>
<gene>
    <name evidence="1" type="ORF">HXL68_15560</name>
</gene>
<proteinExistence type="predicted"/>
<dbReference type="Gene3D" id="3.30.420.10">
    <property type="entry name" value="Ribonuclease H-like superfamily/Ribonuclease H"/>
    <property type="match status" value="1"/>
</dbReference>
<dbReference type="AlphaFoldDB" id="A0A930BUT1"/>
<organism evidence="1 2">
    <name type="scientific">Dechloromonas agitata</name>
    <dbReference type="NCBI Taxonomy" id="73030"/>
    <lineage>
        <taxon>Bacteria</taxon>
        <taxon>Pseudomonadati</taxon>
        <taxon>Pseudomonadota</taxon>
        <taxon>Betaproteobacteria</taxon>
        <taxon>Rhodocyclales</taxon>
        <taxon>Azonexaceae</taxon>
        <taxon>Dechloromonas</taxon>
    </lineage>
</organism>
<name>A0A930BUT1_9RHOO</name>
<dbReference type="InterPro" id="IPR012337">
    <property type="entry name" value="RNaseH-like_sf"/>
</dbReference>
<dbReference type="GO" id="GO:0003676">
    <property type="term" value="F:nucleic acid binding"/>
    <property type="evidence" value="ECO:0007669"/>
    <property type="project" value="InterPro"/>
</dbReference>
<dbReference type="InterPro" id="IPR036397">
    <property type="entry name" value="RNaseH_sf"/>
</dbReference>
<reference evidence="1" key="1">
    <citation type="submission" date="2020-04" db="EMBL/GenBank/DDBJ databases">
        <title>Deep metagenomics examines the oral microbiome during advanced dental caries in children, revealing novel taxa and co-occurrences with host molecules.</title>
        <authorList>
            <person name="Baker J.L."/>
            <person name="Morton J.T."/>
            <person name="Dinis M."/>
            <person name="Alvarez R."/>
            <person name="Tran N.C."/>
            <person name="Knight R."/>
            <person name="Edlund A."/>
        </authorList>
    </citation>
    <scope>NUCLEOTIDE SEQUENCE</scope>
    <source>
        <strain evidence="1">JCVI_32_bin.24</strain>
    </source>
</reference>
<evidence type="ECO:0000313" key="1">
    <source>
        <dbReference type="EMBL" id="MBF1166444.1"/>
    </source>
</evidence>
<sequence length="221" mass="24600">MRGLKKLLFRAGAPAGLPDDVRASLEAWRNSPPPDLSDLHFHTRYVVVDIVSSGLDPDKDSLLGIAASSIWQGAIQPDDSFYVDFSSRDGEGAAVDRQLMAFLLFAAKAPLVTYHVPYVGGFLQRAYKERLGLDFQPPWVDLAWLMPAMFEDKAHTVMPLDQWLEVFGLGGEEGRRDAMANTLLLGRIFQMLLVRAVGKQIDTAARLIDESRASSFLRRTH</sequence>
<comment type="caution">
    <text evidence="1">The sequence shown here is derived from an EMBL/GenBank/DDBJ whole genome shotgun (WGS) entry which is preliminary data.</text>
</comment>
<protein>
    <submittedName>
        <fullName evidence="1">Uncharacterized protein</fullName>
    </submittedName>
</protein>